<evidence type="ECO:0000256" key="2">
    <source>
        <dbReference type="ARBA" id="ARBA00022618"/>
    </source>
</evidence>
<reference evidence="5" key="1">
    <citation type="submission" date="2019-06" db="EMBL/GenBank/DDBJ databases">
        <authorList>
            <person name="Zheng W."/>
        </authorList>
    </citation>
    <scope>NUCLEOTIDE SEQUENCE</scope>
    <source>
        <strain evidence="5">QDHG01</strain>
    </source>
</reference>
<organism evidence="5 6">
    <name type="scientific">Halteria grandinella</name>
    <dbReference type="NCBI Taxonomy" id="5974"/>
    <lineage>
        <taxon>Eukaryota</taxon>
        <taxon>Sar</taxon>
        <taxon>Alveolata</taxon>
        <taxon>Ciliophora</taxon>
        <taxon>Intramacronucleata</taxon>
        <taxon>Spirotrichea</taxon>
        <taxon>Stichotrichia</taxon>
        <taxon>Sporadotrichida</taxon>
        <taxon>Halteriidae</taxon>
        <taxon>Halteria</taxon>
    </lineage>
</organism>
<dbReference type="SMART" id="SM01084">
    <property type="entry name" value="CKS"/>
    <property type="match status" value="1"/>
</dbReference>
<evidence type="ECO:0000256" key="3">
    <source>
        <dbReference type="ARBA" id="ARBA00023306"/>
    </source>
</evidence>
<evidence type="ECO:0000256" key="4">
    <source>
        <dbReference type="RuleBase" id="RU311113"/>
    </source>
</evidence>
<comment type="caution">
    <text evidence="5">The sequence shown here is derived from an EMBL/GenBank/DDBJ whole genome shotgun (WGS) entry which is preliminary data.</text>
</comment>
<accession>A0A8J8SY36</accession>
<gene>
    <name evidence="5" type="ORF">FGO68_gene1649</name>
</gene>
<dbReference type="Gene3D" id="3.30.170.10">
    <property type="entry name" value="Cyclin-dependent kinase, regulatory subunit"/>
    <property type="match status" value="1"/>
</dbReference>
<keyword evidence="2 4" id="KW-0132">Cell division</keyword>
<keyword evidence="3 4" id="KW-0131">Cell cycle</keyword>
<evidence type="ECO:0000313" key="6">
    <source>
        <dbReference type="Proteomes" id="UP000785679"/>
    </source>
</evidence>
<dbReference type="OrthoDB" id="440676at2759"/>
<dbReference type="EMBL" id="RRYP01016499">
    <property type="protein sequence ID" value="TNV75109.1"/>
    <property type="molecule type" value="Genomic_DNA"/>
</dbReference>
<dbReference type="PANTHER" id="PTHR23415">
    <property type="entry name" value="CYCLIN-DEPENDENT KINASES REGULATORY SUBUNIT/60S RIBOSOME SUBUNIT BIOGENESIS PROTEIN NIP7"/>
    <property type="match status" value="1"/>
</dbReference>
<dbReference type="SUPFAM" id="SSF55637">
    <property type="entry name" value="Cell cycle regulatory proteins"/>
    <property type="match status" value="1"/>
</dbReference>
<dbReference type="Pfam" id="PF01111">
    <property type="entry name" value="CKS"/>
    <property type="match status" value="1"/>
</dbReference>
<protein>
    <recommendedName>
        <fullName evidence="4">Cyclin-dependent kinases regulatory subunit</fullName>
    </recommendedName>
</protein>
<dbReference type="InterPro" id="IPR036858">
    <property type="entry name" value="Cyclin-dep_kinase_reg-sub_sf"/>
</dbReference>
<dbReference type="Proteomes" id="UP000785679">
    <property type="component" value="Unassembled WGS sequence"/>
</dbReference>
<name>A0A8J8SY36_HALGN</name>
<proteinExistence type="inferred from homology"/>
<comment type="similarity">
    <text evidence="1 4">Belongs to the CKS family.</text>
</comment>
<evidence type="ECO:0000313" key="5">
    <source>
        <dbReference type="EMBL" id="TNV75109.1"/>
    </source>
</evidence>
<dbReference type="AlphaFoldDB" id="A0A8J8SY36"/>
<keyword evidence="6" id="KW-1185">Reference proteome</keyword>
<sequence>MQFPDEVEYSEKYSDDQYEYRHVFLTFPMFQRLQKEKEVIQGQRFLTEREWRTLGVQQSAGWEHYMVFKPEPYVLLFRRPLPAQTYKPFK</sequence>
<dbReference type="PRINTS" id="PR00296">
    <property type="entry name" value="CYCLINKINASE"/>
</dbReference>
<dbReference type="InterPro" id="IPR000789">
    <property type="entry name" value="Cyclin-dep_kinase_reg-sub"/>
</dbReference>
<dbReference type="GO" id="GO:0051301">
    <property type="term" value="P:cell division"/>
    <property type="evidence" value="ECO:0007669"/>
    <property type="project" value="UniProtKB-UniRule"/>
</dbReference>
<dbReference type="GO" id="GO:0016538">
    <property type="term" value="F:cyclin-dependent protein serine/threonine kinase regulator activity"/>
    <property type="evidence" value="ECO:0007669"/>
    <property type="project" value="InterPro"/>
</dbReference>
<comment type="function">
    <text evidence="4">Binds to the catalytic subunit of the cyclin dependent kinases and is essential for their biological function.</text>
</comment>
<evidence type="ECO:0000256" key="1">
    <source>
        <dbReference type="ARBA" id="ARBA00007782"/>
    </source>
</evidence>